<feature type="compositionally biased region" description="Polar residues" evidence="12">
    <location>
        <begin position="328"/>
        <end position="343"/>
    </location>
</feature>
<keyword evidence="7 11" id="KW-0624">Polysaccharide degradation</keyword>
<dbReference type="HOGENOM" id="CLU_015488_0_0_1"/>
<dbReference type="GO" id="GO:0004553">
    <property type="term" value="F:hydrolase activity, hydrolyzing O-glycosyl compounds"/>
    <property type="evidence" value="ECO:0007669"/>
    <property type="project" value="InterPro"/>
</dbReference>
<name>A0A0C9UJX3_SPHS4</name>
<keyword evidence="4" id="KW-1015">Disulfide bond</keyword>
<evidence type="ECO:0000256" key="1">
    <source>
        <dbReference type="ARBA" id="ARBA00022729"/>
    </source>
</evidence>
<feature type="binding site" evidence="9">
    <location>
        <position position="295"/>
    </location>
    <ligand>
        <name>substrate</name>
    </ligand>
</feature>
<evidence type="ECO:0000256" key="4">
    <source>
        <dbReference type="ARBA" id="ARBA00023157"/>
    </source>
</evidence>
<keyword evidence="5 11" id="KW-0119">Carbohydrate metabolism</keyword>
<dbReference type="InterPro" id="IPR036434">
    <property type="entry name" value="Beta_cellobiohydrolase_sf"/>
</dbReference>
<sequence length="373" mass="39254">MKTAYSILSFLSLFPSLAFAAGLGNPYTGATIFPIPAYVAEVNAAVATITNSTLKAKAATVAQIPTFFWMDVASKVSTFGTYLAAANARGSNQLVQAVIYDLPDRDCSAQASAGEFSIANGGVQNYENYINSIAAQVTKFPNVRVVFAVEPDSLPNLVTNLGVAKCANAASTYKSLVAHAISNLQQNNVWLYIDAGHSGWLGWPANLSPAAQLFGQVLKMSSSGSTVRGLATDVSNYNLLRGAEDPAQAPNPNFDEELYINALAPMLTQNGFPANFIVDQGRSGVSGIRTAEGDWCNVKGAGLGMRPTTNTGNTLIDSIVVKPPGESDGTSNTSSSRFDSHCTQGDAAQPAPEAGTWFQSYFQSLVQNANPAL</sequence>
<feature type="binding site" evidence="9">
    <location>
        <position position="197"/>
    </location>
    <ligand>
        <name>substrate</name>
    </ligand>
</feature>
<evidence type="ECO:0000256" key="6">
    <source>
        <dbReference type="ARBA" id="ARBA00023295"/>
    </source>
</evidence>
<dbReference type="EC" id="3.2.1.-" evidence="11"/>
<dbReference type="OrthoDB" id="64893at2759"/>
<dbReference type="GO" id="GO:0030245">
    <property type="term" value="P:cellulose catabolic process"/>
    <property type="evidence" value="ECO:0007669"/>
    <property type="project" value="UniProtKB-KW"/>
</dbReference>
<dbReference type="InterPro" id="IPR001524">
    <property type="entry name" value="Glyco_hydro_6_CS"/>
</dbReference>
<dbReference type="Proteomes" id="UP000054279">
    <property type="component" value="Unassembled WGS sequence"/>
</dbReference>
<keyword evidence="2 11" id="KW-0378">Hydrolase</keyword>
<gene>
    <name evidence="13" type="ORF">M422DRAFT_782605</name>
</gene>
<evidence type="ECO:0000256" key="5">
    <source>
        <dbReference type="ARBA" id="ARBA00023277"/>
    </source>
</evidence>
<dbReference type="AlphaFoldDB" id="A0A0C9UJX3"/>
<feature type="active site" description="Proton donor" evidence="8">
    <location>
        <position position="152"/>
    </location>
</feature>
<feature type="binding site" evidence="9">
    <location>
        <position position="200"/>
    </location>
    <ligand>
        <name>substrate</name>
    </ligand>
</feature>
<comment type="similarity">
    <text evidence="11">Belongs to the glycosyl hydrolase family 6.</text>
</comment>
<feature type="signal peptide" evidence="11">
    <location>
        <begin position="1"/>
        <end position="20"/>
    </location>
</feature>
<evidence type="ECO:0000256" key="2">
    <source>
        <dbReference type="ARBA" id="ARBA00022801"/>
    </source>
</evidence>
<accession>A0A0C9UJX3</accession>
<keyword evidence="14" id="KW-1185">Reference proteome</keyword>
<evidence type="ECO:0000313" key="14">
    <source>
        <dbReference type="Proteomes" id="UP000054279"/>
    </source>
</evidence>
<dbReference type="EMBL" id="KN837191">
    <property type="protein sequence ID" value="KIJ35169.1"/>
    <property type="molecule type" value="Genomic_DNA"/>
</dbReference>
<evidence type="ECO:0000256" key="7">
    <source>
        <dbReference type="ARBA" id="ARBA00023326"/>
    </source>
</evidence>
<proteinExistence type="inferred from homology"/>
<dbReference type="PANTHER" id="PTHR34876">
    <property type="match status" value="1"/>
</dbReference>
<dbReference type="InterPro" id="IPR016288">
    <property type="entry name" value="Beta_cellobiohydrolase"/>
</dbReference>
<evidence type="ECO:0000256" key="3">
    <source>
        <dbReference type="ARBA" id="ARBA00023001"/>
    </source>
</evidence>
<organism evidence="13 14">
    <name type="scientific">Sphaerobolus stellatus (strain SS14)</name>
    <dbReference type="NCBI Taxonomy" id="990650"/>
    <lineage>
        <taxon>Eukaryota</taxon>
        <taxon>Fungi</taxon>
        <taxon>Dikarya</taxon>
        <taxon>Basidiomycota</taxon>
        <taxon>Agaricomycotina</taxon>
        <taxon>Agaricomycetes</taxon>
        <taxon>Phallomycetidae</taxon>
        <taxon>Geastrales</taxon>
        <taxon>Sphaerobolaceae</taxon>
        <taxon>Sphaerobolus</taxon>
    </lineage>
</organism>
<dbReference type="PRINTS" id="PR00733">
    <property type="entry name" value="GLHYDRLASE6"/>
</dbReference>
<evidence type="ECO:0000256" key="12">
    <source>
        <dbReference type="SAM" id="MobiDB-lite"/>
    </source>
</evidence>
<evidence type="ECO:0000256" key="8">
    <source>
        <dbReference type="PIRSR" id="PIRSR001100-1"/>
    </source>
</evidence>
<evidence type="ECO:0000313" key="13">
    <source>
        <dbReference type="EMBL" id="KIJ35169.1"/>
    </source>
</evidence>
<dbReference type="PROSITE" id="PS00655">
    <property type="entry name" value="GLYCOSYL_HYDROL_F6_1"/>
    <property type="match status" value="1"/>
</dbReference>
<dbReference type="SUPFAM" id="SSF51989">
    <property type="entry name" value="Glycosyl hydrolases family 6, cellulases"/>
    <property type="match status" value="1"/>
</dbReference>
<evidence type="ECO:0000256" key="11">
    <source>
        <dbReference type="RuleBase" id="RU361186"/>
    </source>
</evidence>
<feature type="active site" description="Proton acceptor" evidence="8">
    <location>
        <position position="328"/>
    </location>
</feature>
<dbReference type="Pfam" id="PF01341">
    <property type="entry name" value="Glyco_hydro_6"/>
    <property type="match status" value="1"/>
</dbReference>
<feature type="chain" id="PRO_5005111957" description="Glucanase" evidence="11">
    <location>
        <begin position="21"/>
        <end position="373"/>
    </location>
</feature>
<feature type="region of interest" description="Disordered" evidence="12">
    <location>
        <begin position="318"/>
        <end position="351"/>
    </location>
</feature>
<feature type="binding site" evidence="9">
    <location>
        <position position="326"/>
    </location>
    <ligand>
        <name>substrate</name>
    </ligand>
</feature>
<feature type="binding site" evidence="9">
    <location>
        <position position="71"/>
    </location>
    <ligand>
        <name>substrate</name>
    </ligand>
</feature>
<dbReference type="Gene3D" id="3.20.20.40">
    <property type="entry name" value="1, 4-beta cellobiohydrolase"/>
    <property type="match status" value="1"/>
</dbReference>
<feature type="binding site" evidence="9">
    <location>
        <position position="69"/>
    </location>
    <ligand>
        <name>substrate</name>
    </ligand>
</feature>
<keyword evidence="1 11" id="KW-0732">Signal</keyword>
<dbReference type="PANTHER" id="PTHR34876:SF4">
    <property type="entry name" value="1,4-BETA-D-GLUCAN CELLOBIOHYDROLASE C-RELATED"/>
    <property type="match status" value="1"/>
</dbReference>
<dbReference type="PIRSF" id="PIRSF001100">
    <property type="entry name" value="Beta_cellobiohydrolase"/>
    <property type="match status" value="1"/>
</dbReference>
<keyword evidence="6 11" id="KW-0326">Glycosidase</keyword>
<protein>
    <recommendedName>
        <fullName evidence="11">Glucanase</fullName>
        <ecNumber evidence="11">3.2.1.-</ecNumber>
    </recommendedName>
</protein>
<feature type="binding site" evidence="9">
    <location>
        <position position="322"/>
    </location>
    <ligand>
        <name>substrate</name>
    </ligand>
</feature>
<feature type="active site" evidence="10">
    <location>
        <position position="106"/>
    </location>
</feature>
<evidence type="ECO:0000256" key="9">
    <source>
        <dbReference type="PIRSR" id="PIRSR001100-2"/>
    </source>
</evidence>
<evidence type="ECO:0000256" key="10">
    <source>
        <dbReference type="PROSITE-ProRule" id="PRU10056"/>
    </source>
</evidence>
<feature type="binding site" evidence="9">
    <location>
        <position position="236"/>
    </location>
    <ligand>
        <name>substrate</name>
    </ligand>
</feature>
<keyword evidence="3 11" id="KW-0136">Cellulose degradation</keyword>
<dbReference type="FunFam" id="3.20.20.40:FF:000001">
    <property type="entry name" value="Glucanase"/>
    <property type="match status" value="1"/>
</dbReference>
<reference evidence="13 14" key="1">
    <citation type="submission" date="2014-06" db="EMBL/GenBank/DDBJ databases">
        <title>Evolutionary Origins and Diversification of the Mycorrhizal Mutualists.</title>
        <authorList>
            <consortium name="DOE Joint Genome Institute"/>
            <consortium name="Mycorrhizal Genomics Consortium"/>
            <person name="Kohler A."/>
            <person name="Kuo A."/>
            <person name="Nagy L.G."/>
            <person name="Floudas D."/>
            <person name="Copeland A."/>
            <person name="Barry K.W."/>
            <person name="Cichocki N."/>
            <person name="Veneault-Fourrey C."/>
            <person name="LaButti K."/>
            <person name="Lindquist E.A."/>
            <person name="Lipzen A."/>
            <person name="Lundell T."/>
            <person name="Morin E."/>
            <person name="Murat C."/>
            <person name="Riley R."/>
            <person name="Ohm R."/>
            <person name="Sun H."/>
            <person name="Tunlid A."/>
            <person name="Henrissat B."/>
            <person name="Grigoriev I.V."/>
            <person name="Hibbett D.S."/>
            <person name="Martin F."/>
        </authorList>
    </citation>
    <scope>NUCLEOTIDE SEQUENCE [LARGE SCALE GENOMIC DNA]</scope>
    <source>
        <strain evidence="13 14">SS14</strain>
    </source>
</reference>